<keyword evidence="1" id="KW-0472">Membrane</keyword>
<name>A0A0E2Z408_9GAMM</name>
<accession>A0A0E2Z408</accession>
<dbReference type="Proteomes" id="UP000028839">
    <property type="component" value="Unassembled WGS sequence"/>
</dbReference>
<gene>
    <name evidence="2" type="ORF">IB75_03490</name>
</gene>
<reference evidence="2 3" key="1">
    <citation type="submission" date="2014-07" db="EMBL/GenBank/DDBJ databases">
        <title>Comparative analysis of Nitrosococcus oceani genome inventories of strains from Pacific and Atlantic gyres.</title>
        <authorList>
            <person name="Lim C.K."/>
            <person name="Wang L."/>
            <person name="Sayavedra-Soto L.A."/>
            <person name="Klotz M.G."/>
        </authorList>
    </citation>
    <scope>NUCLEOTIDE SEQUENCE [LARGE SCALE GENOMIC DNA]</scope>
    <source>
        <strain evidence="2 3">C-27</strain>
    </source>
</reference>
<feature type="transmembrane region" description="Helical" evidence="1">
    <location>
        <begin position="84"/>
        <end position="106"/>
    </location>
</feature>
<feature type="transmembrane region" description="Helical" evidence="1">
    <location>
        <begin position="43"/>
        <end position="64"/>
    </location>
</feature>
<dbReference type="HOGENOM" id="CLU_2155682_0_0_6"/>
<proteinExistence type="predicted"/>
<dbReference type="AlphaFoldDB" id="A0A0E2Z408"/>
<evidence type="ECO:0000313" key="3">
    <source>
        <dbReference type="Proteomes" id="UP000028839"/>
    </source>
</evidence>
<dbReference type="EMBL" id="JPGN01000021">
    <property type="protein sequence ID" value="KFI20438.1"/>
    <property type="molecule type" value="Genomic_DNA"/>
</dbReference>
<keyword evidence="1" id="KW-0812">Transmembrane</keyword>
<comment type="caution">
    <text evidence="2">The sequence shown here is derived from an EMBL/GenBank/DDBJ whole genome shotgun (WGS) entry which is preliminary data.</text>
</comment>
<organism evidence="2 3">
    <name type="scientific">Nitrosococcus oceani C-27</name>
    <dbReference type="NCBI Taxonomy" id="314279"/>
    <lineage>
        <taxon>Bacteria</taxon>
        <taxon>Pseudomonadati</taxon>
        <taxon>Pseudomonadota</taxon>
        <taxon>Gammaproteobacteria</taxon>
        <taxon>Chromatiales</taxon>
        <taxon>Chromatiaceae</taxon>
        <taxon>Nitrosococcus</taxon>
    </lineage>
</organism>
<dbReference type="OrthoDB" id="5784914at2"/>
<sequence length="107" mass="11925">MAALLTGLVGFLLMHRLQTESVQSVRHSLDVWRMTLMCIRWTSITLVALSWKYLIARLVSIGVISHDKVASLTEMRWRAVTWLVLLELVLGQGVLVKTVSLAVGAVP</sequence>
<protein>
    <submittedName>
        <fullName evidence="2">Membrane protein</fullName>
    </submittedName>
</protein>
<evidence type="ECO:0000313" key="2">
    <source>
        <dbReference type="EMBL" id="KFI20438.1"/>
    </source>
</evidence>
<keyword evidence="1" id="KW-1133">Transmembrane helix</keyword>
<evidence type="ECO:0000256" key="1">
    <source>
        <dbReference type="SAM" id="Phobius"/>
    </source>
</evidence>